<proteinExistence type="inferred from homology"/>
<evidence type="ECO:0000256" key="1">
    <source>
        <dbReference type="ARBA" id="ARBA00008361"/>
    </source>
</evidence>
<comment type="similarity">
    <text evidence="1">Belongs to the methyltransferase superfamily.</text>
</comment>
<dbReference type="InterPro" id="IPR013216">
    <property type="entry name" value="Methyltransf_11"/>
</dbReference>
<organism evidence="5 6">
    <name type="scientific">Hufsiella ginkgonis</name>
    <dbReference type="NCBI Taxonomy" id="2695274"/>
    <lineage>
        <taxon>Bacteria</taxon>
        <taxon>Pseudomonadati</taxon>
        <taxon>Bacteroidota</taxon>
        <taxon>Sphingobacteriia</taxon>
        <taxon>Sphingobacteriales</taxon>
        <taxon>Sphingobacteriaceae</taxon>
        <taxon>Hufsiella</taxon>
    </lineage>
</organism>
<dbReference type="Proteomes" id="UP000451233">
    <property type="component" value="Unassembled WGS sequence"/>
</dbReference>
<dbReference type="InterPro" id="IPR051052">
    <property type="entry name" value="Diverse_substrate_MTase"/>
</dbReference>
<keyword evidence="3 5" id="KW-0808">Transferase</keyword>
<dbReference type="GO" id="GO:0008757">
    <property type="term" value="F:S-adenosylmethionine-dependent methyltransferase activity"/>
    <property type="evidence" value="ECO:0007669"/>
    <property type="project" value="InterPro"/>
</dbReference>
<dbReference type="PANTHER" id="PTHR44942">
    <property type="entry name" value="METHYLTRANSF_11 DOMAIN-CONTAINING PROTEIN"/>
    <property type="match status" value="1"/>
</dbReference>
<evidence type="ECO:0000313" key="6">
    <source>
        <dbReference type="Proteomes" id="UP000451233"/>
    </source>
</evidence>
<comment type="caution">
    <text evidence="5">The sequence shown here is derived from an EMBL/GenBank/DDBJ whole genome shotgun (WGS) entry which is preliminary data.</text>
</comment>
<dbReference type="InterPro" id="IPR029063">
    <property type="entry name" value="SAM-dependent_MTases_sf"/>
</dbReference>
<name>A0A7K1XX54_9SPHI</name>
<protein>
    <submittedName>
        <fullName evidence="5">Methyltransferase domain-containing protein</fullName>
    </submittedName>
</protein>
<keyword evidence="6" id="KW-1185">Reference proteome</keyword>
<sequence length="245" mass="28168">MKDNFSNQAASYARFRPVYPKEMFDLIGSFVTHKHCAWDCGTGNGQVAGELANVFEQVYATDISEKQLAHAIKQPNIVYSLQPAESTNFADDMFDLVTVSQAIHWFDFDRFYAEVKRTLKPGGILAVAGYKMFIADDEVNPLIRDFYVRVTGPYWDPERRYIDEDYRTIPFPFRDIPVPDFTMNYYWTAEQAAGYFSTWSAVQHFIAKNGYNLVDEFATALAQSWGDQPRKVSFPVLLRVARNDI</sequence>
<dbReference type="AlphaFoldDB" id="A0A7K1XX54"/>
<evidence type="ECO:0000313" key="5">
    <source>
        <dbReference type="EMBL" id="MXV15398.1"/>
    </source>
</evidence>
<dbReference type="PANTHER" id="PTHR44942:SF4">
    <property type="entry name" value="METHYLTRANSFERASE TYPE 11 DOMAIN-CONTAINING PROTEIN"/>
    <property type="match status" value="1"/>
</dbReference>
<dbReference type="CDD" id="cd02440">
    <property type="entry name" value="AdoMet_MTases"/>
    <property type="match status" value="1"/>
</dbReference>
<feature type="domain" description="Methyltransferase type 11" evidence="4">
    <location>
        <begin position="39"/>
        <end position="126"/>
    </location>
</feature>
<accession>A0A7K1XX54</accession>
<reference evidence="5 6" key="1">
    <citation type="submission" date="2019-11" db="EMBL/GenBank/DDBJ databases">
        <title>Pedobacter sp. HMF7056 Genome sequencing and assembly.</title>
        <authorList>
            <person name="Kang H."/>
            <person name="Kim H."/>
            <person name="Joh K."/>
        </authorList>
    </citation>
    <scope>NUCLEOTIDE SEQUENCE [LARGE SCALE GENOMIC DNA]</scope>
    <source>
        <strain evidence="5 6">HMF7056</strain>
    </source>
</reference>
<evidence type="ECO:0000256" key="2">
    <source>
        <dbReference type="ARBA" id="ARBA00022603"/>
    </source>
</evidence>
<dbReference type="Pfam" id="PF08241">
    <property type="entry name" value="Methyltransf_11"/>
    <property type="match status" value="1"/>
</dbReference>
<dbReference type="EMBL" id="WVHS01000002">
    <property type="protein sequence ID" value="MXV15398.1"/>
    <property type="molecule type" value="Genomic_DNA"/>
</dbReference>
<keyword evidence="2 5" id="KW-0489">Methyltransferase</keyword>
<gene>
    <name evidence="5" type="ORF">GS398_08800</name>
</gene>
<dbReference type="SUPFAM" id="SSF53335">
    <property type="entry name" value="S-adenosyl-L-methionine-dependent methyltransferases"/>
    <property type="match status" value="1"/>
</dbReference>
<dbReference type="Gene3D" id="3.40.50.150">
    <property type="entry name" value="Vaccinia Virus protein VP39"/>
    <property type="match status" value="1"/>
</dbReference>
<dbReference type="RefSeq" id="WP_160906397.1">
    <property type="nucleotide sequence ID" value="NZ_WVHS01000002.1"/>
</dbReference>
<evidence type="ECO:0000256" key="3">
    <source>
        <dbReference type="ARBA" id="ARBA00022679"/>
    </source>
</evidence>
<evidence type="ECO:0000259" key="4">
    <source>
        <dbReference type="Pfam" id="PF08241"/>
    </source>
</evidence>
<dbReference type="GO" id="GO:0032259">
    <property type="term" value="P:methylation"/>
    <property type="evidence" value="ECO:0007669"/>
    <property type="project" value="UniProtKB-KW"/>
</dbReference>